<organism evidence="1 2">
    <name type="scientific">Jimgerdemannia flammicorona</name>
    <dbReference type="NCBI Taxonomy" id="994334"/>
    <lineage>
        <taxon>Eukaryota</taxon>
        <taxon>Fungi</taxon>
        <taxon>Fungi incertae sedis</taxon>
        <taxon>Mucoromycota</taxon>
        <taxon>Mucoromycotina</taxon>
        <taxon>Endogonomycetes</taxon>
        <taxon>Endogonales</taxon>
        <taxon>Endogonaceae</taxon>
        <taxon>Jimgerdemannia</taxon>
    </lineage>
</organism>
<accession>A0A433DC27</accession>
<sequence>MDRVVGQALHRHQNAGVIPATPLPLGLPHALDRSSVLSHSAKNNNCPNGPRCCCRNLGQAVAVGAIVSASGVFSATSVGGSTKPLSTSSSASSRALGVYMKGGIGAGVGVGGDDGGGGVGLSVVSSTPPPPMGLKALASGSAVNRPLPTTLGTPRVVMRHNAGVVGAAGAAGVANVAAREGVGLGLEVVGMNRERRVSVGVVQATRAVDEKRDGPMGLNDLV</sequence>
<evidence type="ECO:0000313" key="1">
    <source>
        <dbReference type="EMBL" id="RUP48380.1"/>
    </source>
</evidence>
<dbReference type="AlphaFoldDB" id="A0A433DC27"/>
<name>A0A433DC27_9FUNG</name>
<keyword evidence="2" id="KW-1185">Reference proteome</keyword>
<evidence type="ECO:0000313" key="2">
    <source>
        <dbReference type="Proteomes" id="UP000268093"/>
    </source>
</evidence>
<protein>
    <submittedName>
        <fullName evidence="1">Uncharacterized protein</fullName>
    </submittedName>
</protein>
<comment type="caution">
    <text evidence="1">The sequence shown here is derived from an EMBL/GenBank/DDBJ whole genome shotgun (WGS) entry which is preliminary data.</text>
</comment>
<gene>
    <name evidence="1" type="ORF">BC936DRAFT_144654</name>
</gene>
<dbReference type="Proteomes" id="UP000268093">
    <property type="component" value="Unassembled WGS sequence"/>
</dbReference>
<dbReference type="EMBL" id="RBNI01003419">
    <property type="protein sequence ID" value="RUP48380.1"/>
    <property type="molecule type" value="Genomic_DNA"/>
</dbReference>
<reference evidence="1 2" key="1">
    <citation type="journal article" date="2018" name="New Phytol.">
        <title>Phylogenomics of Endogonaceae and evolution of mycorrhizas within Mucoromycota.</title>
        <authorList>
            <person name="Chang Y."/>
            <person name="Desiro A."/>
            <person name="Na H."/>
            <person name="Sandor L."/>
            <person name="Lipzen A."/>
            <person name="Clum A."/>
            <person name="Barry K."/>
            <person name="Grigoriev I.V."/>
            <person name="Martin F.M."/>
            <person name="Stajich J.E."/>
            <person name="Smith M.E."/>
            <person name="Bonito G."/>
            <person name="Spatafora J.W."/>
        </authorList>
    </citation>
    <scope>NUCLEOTIDE SEQUENCE [LARGE SCALE GENOMIC DNA]</scope>
    <source>
        <strain evidence="1 2">GMNB39</strain>
    </source>
</reference>
<proteinExistence type="predicted"/>